<gene>
    <name evidence="1" type="ORF">BV898_06863</name>
</gene>
<sequence length="272" mass="30325">MTQIFFAVPGYANRVNDLLVAGSPQSTEAVVFFGGDIQDLEVVMGAHREAATFSRWSLEKTTRLLEGQFANHLIVAVRPSRRQDIVLSCFDNFVKSTDAVSPSEHAPNQHALEHLDLLLESLSGLLGEVDFHRHLSCVKIVGFSKGCVVLNQLVYEFPTWLAQNSAVSAPSILRKIGRMYWLDAGHSGPVEYWITQPRLLDSLRELNVGVHVVISPYQVGNLRRPSYVPQLEEFLRICGQLGVLKDVTKLHEGKAFADATIDDHFDTLLHLP</sequence>
<proteinExistence type="predicted"/>
<dbReference type="PANTHER" id="PTHR31296:SF1">
    <property type="entry name" value="MITOCHONDRIAL PROTEIN C2ORF69"/>
    <property type="match status" value="1"/>
</dbReference>
<comment type="caution">
    <text evidence="1">The sequence shown here is derived from an EMBL/GenBank/DDBJ whole genome shotgun (WGS) entry which is preliminary data.</text>
</comment>
<dbReference type="AlphaFoldDB" id="A0A1W0WUY2"/>
<dbReference type="OrthoDB" id="419333at2759"/>
<reference evidence="2" key="1">
    <citation type="submission" date="2017-01" db="EMBL/GenBank/DDBJ databases">
        <title>Comparative genomics of anhydrobiosis in the tardigrade Hypsibius dujardini.</title>
        <authorList>
            <person name="Yoshida Y."/>
            <person name="Koutsovoulos G."/>
            <person name="Laetsch D."/>
            <person name="Stevens L."/>
            <person name="Kumar S."/>
            <person name="Horikawa D."/>
            <person name="Ishino K."/>
            <person name="Komine S."/>
            <person name="Tomita M."/>
            <person name="Blaxter M."/>
            <person name="Arakawa K."/>
        </authorList>
    </citation>
    <scope>NUCLEOTIDE SEQUENCE [LARGE SCALE GENOMIC DNA]</scope>
    <source>
        <strain evidence="2">Z151</strain>
    </source>
</reference>
<dbReference type="Proteomes" id="UP000192578">
    <property type="component" value="Unassembled WGS sequence"/>
</dbReference>
<protein>
    <submittedName>
        <fullName evidence="1">Uncharacterized protein</fullName>
    </submittedName>
</protein>
<dbReference type="GO" id="GO:0005739">
    <property type="term" value="C:mitochondrion"/>
    <property type="evidence" value="ECO:0007669"/>
    <property type="project" value="TreeGrafter"/>
</dbReference>
<organism evidence="1 2">
    <name type="scientific">Hypsibius exemplaris</name>
    <name type="common">Freshwater tardigrade</name>
    <dbReference type="NCBI Taxonomy" id="2072580"/>
    <lineage>
        <taxon>Eukaryota</taxon>
        <taxon>Metazoa</taxon>
        <taxon>Ecdysozoa</taxon>
        <taxon>Tardigrada</taxon>
        <taxon>Eutardigrada</taxon>
        <taxon>Parachela</taxon>
        <taxon>Hypsibioidea</taxon>
        <taxon>Hypsibiidae</taxon>
        <taxon>Hypsibius</taxon>
    </lineage>
</organism>
<dbReference type="Pfam" id="PF10561">
    <property type="entry name" value="C2orf69"/>
    <property type="match status" value="2"/>
</dbReference>
<evidence type="ECO:0000313" key="2">
    <source>
        <dbReference type="Proteomes" id="UP000192578"/>
    </source>
</evidence>
<evidence type="ECO:0000313" key="1">
    <source>
        <dbReference type="EMBL" id="OQV19005.1"/>
    </source>
</evidence>
<name>A0A1W0WUY2_HYPEX</name>
<accession>A0A1W0WUY2</accession>
<dbReference type="EMBL" id="MTYJ01000043">
    <property type="protein sequence ID" value="OQV19005.1"/>
    <property type="molecule type" value="Genomic_DNA"/>
</dbReference>
<keyword evidence="2" id="KW-1185">Reference proteome</keyword>
<dbReference type="PANTHER" id="PTHR31296">
    <property type="entry name" value="UPF0565 PROTEIN C2ORF69"/>
    <property type="match status" value="1"/>
</dbReference>
<dbReference type="InterPro" id="IPR018881">
    <property type="entry name" value="C2orf69_mit"/>
</dbReference>